<evidence type="ECO:0000256" key="3">
    <source>
        <dbReference type="ARBA" id="ARBA00022989"/>
    </source>
</evidence>
<protein>
    <recommendedName>
        <fullName evidence="8">VIT family protein</fullName>
    </recommendedName>
</protein>
<keyword evidence="4 5" id="KW-0472">Membrane</keyword>
<dbReference type="Pfam" id="PF01988">
    <property type="entry name" value="VIT1"/>
    <property type="match status" value="1"/>
</dbReference>
<dbReference type="EMBL" id="SCKW01000006">
    <property type="protein sequence ID" value="RWZ79590.1"/>
    <property type="molecule type" value="Genomic_DNA"/>
</dbReference>
<feature type="transmembrane region" description="Helical" evidence="5">
    <location>
        <begin position="164"/>
        <end position="184"/>
    </location>
</feature>
<evidence type="ECO:0000313" key="7">
    <source>
        <dbReference type="Proteomes" id="UP000289269"/>
    </source>
</evidence>
<evidence type="ECO:0000256" key="2">
    <source>
        <dbReference type="ARBA" id="ARBA00022692"/>
    </source>
</evidence>
<keyword evidence="3 5" id="KW-1133">Transmembrane helix</keyword>
<evidence type="ECO:0000256" key="5">
    <source>
        <dbReference type="SAM" id="Phobius"/>
    </source>
</evidence>
<accession>A0A4Q0AJN1</accession>
<comment type="caution">
    <text evidence="6">The sequence shown here is derived from an EMBL/GenBank/DDBJ whole genome shotgun (WGS) entry which is preliminary data.</text>
</comment>
<dbReference type="AlphaFoldDB" id="A0A4Q0AJN1"/>
<proteinExistence type="predicted"/>
<feature type="transmembrane region" description="Helical" evidence="5">
    <location>
        <begin position="58"/>
        <end position="80"/>
    </location>
</feature>
<dbReference type="GO" id="GO:0012505">
    <property type="term" value="C:endomembrane system"/>
    <property type="evidence" value="ECO:0007669"/>
    <property type="project" value="UniProtKB-SubCell"/>
</dbReference>
<comment type="subcellular location">
    <subcellularLocation>
        <location evidence="1">Endomembrane system</location>
        <topology evidence="1">Multi-pass membrane protein</topology>
    </subcellularLocation>
</comment>
<reference evidence="6" key="1">
    <citation type="submission" date="2019-01" db="EMBL/GenBank/DDBJ databases">
        <title>Genomic signatures and co-occurrence patterns of the ultra-small Saccharimodia (Patescibacteria phylum) suggest a symbiotic lifestyle.</title>
        <authorList>
            <person name="Lemos L."/>
            <person name="Medeiros J."/>
            <person name="Andreote F."/>
            <person name="Fernandes G."/>
            <person name="Varani A."/>
            <person name="Oliveira G."/>
            <person name="Pylro V."/>
        </authorList>
    </citation>
    <scope>NUCLEOTIDE SEQUENCE [LARGE SCALE GENOMIC DNA]</scope>
    <source>
        <strain evidence="6">AMD01</strain>
    </source>
</reference>
<gene>
    <name evidence="6" type="ORF">EOT04_00895</name>
</gene>
<keyword evidence="2 5" id="KW-0812">Transmembrane</keyword>
<evidence type="ECO:0000313" key="6">
    <source>
        <dbReference type="EMBL" id="RWZ79590.1"/>
    </source>
</evidence>
<feature type="transmembrane region" description="Helical" evidence="5">
    <location>
        <begin position="29"/>
        <end position="52"/>
    </location>
</feature>
<evidence type="ECO:0008006" key="8">
    <source>
        <dbReference type="Google" id="ProtNLM"/>
    </source>
</evidence>
<feature type="transmembrane region" description="Helical" evidence="5">
    <location>
        <begin position="101"/>
        <end position="126"/>
    </location>
</feature>
<organism evidence="6 7">
    <name type="scientific">Candidatus Chaera renei</name>
    <dbReference type="NCBI Taxonomy" id="2506947"/>
    <lineage>
        <taxon>Bacteria</taxon>
        <taxon>Candidatus Saccharimonadota</taxon>
        <taxon>Candidatus Saccharimonadia</taxon>
        <taxon>Candidatus Saccharimonadales</taxon>
        <taxon>Candidatus Saccharimonadaceae</taxon>
        <taxon>Candidatus Chaera</taxon>
    </lineage>
</organism>
<evidence type="ECO:0000256" key="1">
    <source>
        <dbReference type="ARBA" id="ARBA00004127"/>
    </source>
</evidence>
<sequence>MKETLRIYRFRHGHPKTPRRRLPLGADNFLSVLEGIEGGFAIFSGILAGLSFETSNRRLLLITAAIGIIVNGFNSSAIRYSSQHFTDELDGHEKRRVIHYYLVPAAVEFLVYLAVCFVILLPLMLIGSLSRAVIASSLLTVLVLFAAGYYKGSLLKARPWRDGLELAVLGGLIITVGALAGYWLTRL</sequence>
<evidence type="ECO:0000256" key="4">
    <source>
        <dbReference type="ARBA" id="ARBA00023136"/>
    </source>
</evidence>
<name>A0A4Q0AJN1_9BACT</name>
<keyword evidence="7" id="KW-1185">Reference proteome</keyword>
<feature type="transmembrane region" description="Helical" evidence="5">
    <location>
        <begin position="132"/>
        <end position="152"/>
    </location>
</feature>
<dbReference type="Proteomes" id="UP000289269">
    <property type="component" value="Unassembled WGS sequence"/>
</dbReference>
<dbReference type="InterPro" id="IPR008217">
    <property type="entry name" value="Ccc1_fam"/>
</dbReference>
<dbReference type="GO" id="GO:0030026">
    <property type="term" value="P:intracellular manganese ion homeostasis"/>
    <property type="evidence" value="ECO:0007669"/>
    <property type="project" value="InterPro"/>
</dbReference>
<dbReference type="GO" id="GO:0005384">
    <property type="term" value="F:manganese ion transmembrane transporter activity"/>
    <property type="evidence" value="ECO:0007669"/>
    <property type="project" value="InterPro"/>
</dbReference>